<sequence length="81" mass="9402">MLWAVIASQGKRTIIADIYVSREAAESDCQWRTSQVRAYAYFLMGEQQPPPSYHIRRIARAELPRRWTPLPALGILRGRFI</sequence>
<protein>
    <submittedName>
        <fullName evidence="1">Uncharacterized protein</fullName>
    </submittedName>
</protein>
<dbReference type="EMBL" id="JABCQN010000003">
    <property type="protein sequence ID" value="MBF0870851.1"/>
    <property type="molecule type" value="Genomic_DNA"/>
</dbReference>
<proteinExistence type="predicted"/>
<organism evidence="1 2">
    <name type="scientific">Gluconobacter japonicus</name>
    <dbReference type="NCBI Taxonomy" id="376620"/>
    <lineage>
        <taxon>Bacteria</taxon>
        <taxon>Pseudomonadati</taxon>
        <taxon>Pseudomonadota</taxon>
        <taxon>Alphaproteobacteria</taxon>
        <taxon>Acetobacterales</taxon>
        <taxon>Acetobacteraceae</taxon>
        <taxon>Gluconobacter</taxon>
    </lineage>
</organism>
<evidence type="ECO:0000313" key="2">
    <source>
        <dbReference type="Proteomes" id="UP000661006"/>
    </source>
</evidence>
<evidence type="ECO:0000313" key="1">
    <source>
        <dbReference type="EMBL" id="MBF0870851.1"/>
    </source>
</evidence>
<gene>
    <name evidence="1" type="ORF">HKD32_08315</name>
</gene>
<accession>A0A9Q2FM74</accession>
<name>A0A9Q2FM74_GLUJA</name>
<dbReference type="AlphaFoldDB" id="A0A9Q2FM74"/>
<reference evidence="1" key="1">
    <citation type="submission" date="2020-04" db="EMBL/GenBank/DDBJ databases">
        <authorList>
            <person name="Sombolestani A."/>
        </authorList>
    </citation>
    <scope>NUCLEOTIDE SEQUENCE</scope>
    <source>
        <strain evidence="1">R71697</strain>
    </source>
</reference>
<comment type="caution">
    <text evidence="1">The sequence shown here is derived from an EMBL/GenBank/DDBJ whole genome shotgun (WGS) entry which is preliminary data.</text>
</comment>
<reference evidence="1" key="2">
    <citation type="submission" date="2020-11" db="EMBL/GenBank/DDBJ databases">
        <title>Description of novel Gluconobacter species.</title>
        <authorList>
            <person name="Cleenwerck I."/>
            <person name="Cnockaert M."/>
            <person name="Borremans W."/>
            <person name="Wieme A.D."/>
            <person name="De Vuyst L."/>
            <person name="Vandamme P."/>
        </authorList>
    </citation>
    <scope>NUCLEOTIDE SEQUENCE</scope>
    <source>
        <strain evidence="1">R71697</strain>
    </source>
</reference>
<dbReference type="Proteomes" id="UP000661006">
    <property type="component" value="Unassembled WGS sequence"/>
</dbReference>